<evidence type="ECO:0008006" key="5">
    <source>
        <dbReference type="Google" id="ProtNLM"/>
    </source>
</evidence>
<keyword evidence="2" id="KW-1133">Transmembrane helix</keyword>
<name>A0AAE1A669_9GAST</name>
<feature type="transmembrane region" description="Helical" evidence="2">
    <location>
        <begin position="6"/>
        <end position="27"/>
    </location>
</feature>
<feature type="region of interest" description="Disordered" evidence="1">
    <location>
        <begin position="196"/>
        <end position="237"/>
    </location>
</feature>
<sequence length="237" mass="25769">MLTLALLITQLFVLGILTWGICGYIRLGLQVRNMIRRFVNMELDDIIDDLLDADDVTLWPNRQSAGGEDTGTTDTKYQQHRERLAVLAAGGRARQYLGKALKAKQDRLLEELRAAKEASAPAATPVADGAPKEQPVTGTARSASRVKQQPLPVPADAGDKVAEAAAYWTPWILVGAGLAALCVSYMTRSPLVKQTVSGARQQKQMHPETRSSGASQPPGTPRCAQQLKVTDDPFYME</sequence>
<keyword evidence="2" id="KW-0472">Membrane</keyword>
<evidence type="ECO:0000256" key="2">
    <source>
        <dbReference type="SAM" id="Phobius"/>
    </source>
</evidence>
<evidence type="ECO:0000313" key="3">
    <source>
        <dbReference type="EMBL" id="KAK3782033.1"/>
    </source>
</evidence>
<dbReference type="EMBL" id="JAWDGP010002547">
    <property type="protein sequence ID" value="KAK3782033.1"/>
    <property type="molecule type" value="Genomic_DNA"/>
</dbReference>
<dbReference type="Proteomes" id="UP001283361">
    <property type="component" value="Unassembled WGS sequence"/>
</dbReference>
<dbReference type="AlphaFoldDB" id="A0AAE1A669"/>
<keyword evidence="2" id="KW-0812">Transmembrane</keyword>
<organism evidence="3 4">
    <name type="scientific">Elysia crispata</name>
    <name type="common">lettuce slug</name>
    <dbReference type="NCBI Taxonomy" id="231223"/>
    <lineage>
        <taxon>Eukaryota</taxon>
        <taxon>Metazoa</taxon>
        <taxon>Spiralia</taxon>
        <taxon>Lophotrochozoa</taxon>
        <taxon>Mollusca</taxon>
        <taxon>Gastropoda</taxon>
        <taxon>Heterobranchia</taxon>
        <taxon>Euthyneura</taxon>
        <taxon>Panpulmonata</taxon>
        <taxon>Sacoglossa</taxon>
        <taxon>Placobranchoidea</taxon>
        <taxon>Plakobranchidae</taxon>
        <taxon>Elysia</taxon>
    </lineage>
</organism>
<feature type="region of interest" description="Disordered" evidence="1">
    <location>
        <begin position="119"/>
        <end position="152"/>
    </location>
</feature>
<proteinExistence type="predicted"/>
<reference evidence="3" key="1">
    <citation type="journal article" date="2023" name="G3 (Bethesda)">
        <title>A reference genome for the long-term kleptoplast-retaining sea slug Elysia crispata morphotype clarki.</title>
        <authorList>
            <person name="Eastman K.E."/>
            <person name="Pendleton A.L."/>
            <person name="Shaikh M.A."/>
            <person name="Suttiyut T."/>
            <person name="Ogas R."/>
            <person name="Tomko P."/>
            <person name="Gavelis G."/>
            <person name="Widhalm J.R."/>
            <person name="Wisecaver J.H."/>
        </authorList>
    </citation>
    <scope>NUCLEOTIDE SEQUENCE</scope>
    <source>
        <strain evidence="3">ECLA1</strain>
    </source>
</reference>
<evidence type="ECO:0000313" key="4">
    <source>
        <dbReference type="Proteomes" id="UP001283361"/>
    </source>
</evidence>
<feature type="compositionally biased region" description="Polar residues" evidence="1">
    <location>
        <begin position="136"/>
        <end position="147"/>
    </location>
</feature>
<accession>A0AAE1A669</accession>
<protein>
    <recommendedName>
        <fullName evidence="5">Transmembrane protein</fullName>
    </recommendedName>
</protein>
<keyword evidence="4" id="KW-1185">Reference proteome</keyword>
<feature type="compositionally biased region" description="Polar residues" evidence="1">
    <location>
        <begin position="196"/>
        <end position="217"/>
    </location>
</feature>
<comment type="caution">
    <text evidence="3">The sequence shown here is derived from an EMBL/GenBank/DDBJ whole genome shotgun (WGS) entry which is preliminary data.</text>
</comment>
<feature type="compositionally biased region" description="Low complexity" evidence="1">
    <location>
        <begin position="119"/>
        <end position="129"/>
    </location>
</feature>
<gene>
    <name evidence="3" type="ORF">RRG08_027207</name>
</gene>
<evidence type="ECO:0000256" key="1">
    <source>
        <dbReference type="SAM" id="MobiDB-lite"/>
    </source>
</evidence>